<dbReference type="Proteomes" id="UP001498476">
    <property type="component" value="Unassembled WGS sequence"/>
</dbReference>
<gene>
    <name evidence="4" type="ORF">QQX98_005887</name>
</gene>
<sequence>MLILIAGITGLCGRACARATLKAGHQARGLARNPHKLDNTITERLESFVKMSDIYDIPALDKAVASVDAVISTDISRVSLPDDEDDEARKYWKNAREQLQRALAGFESLGYLEKRVNPVDDIPNRWMADTESMLAVVEQKLQLLEQRAVGETEEEYATDGDATERYGQVHASTKRLTAPAATKNTVKYAASQDWLQHLSVRLDLELSCHQLLATCKRREGLYDATAMVAVLQHLEEVKSQRRSLHKQAGVMDIADGSLEYWTTDLFNDVTGGMESIGKPTVTDTATG</sequence>
<name>A0ABR1H2X2_9HYPO</name>
<proteinExistence type="predicted"/>
<dbReference type="EMBL" id="JAZAVJ010000083">
    <property type="protein sequence ID" value="KAK7415436.1"/>
    <property type="molecule type" value="Genomic_DNA"/>
</dbReference>
<evidence type="ECO:0000313" key="5">
    <source>
        <dbReference type="Proteomes" id="UP001498476"/>
    </source>
</evidence>
<accession>A0ABR1H2X2</accession>
<feature type="signal peptide" evidence="2">
    <location>
        <begin position="1"/>
        <end position="17"/>
    </location>
</feature>
<dbReference type="InterPro" id="IPR036291">
    <property type="entry name" value="NAD(P)-bd_dom_sf"/>
</dbReference>
<dbReference type="SUPFAM" id="SSF51735">
    <property type="entry name" value="NAD(P)-binding Rossmann-fold domains"/>
    <property type="match status" value="1"/>
</dbReference>
<feature type="domain" description="NAD(P)-binding" evidence="3">
    <location>
        <begin position="7"/>
        <end position="128"/>
    </location>
</feature>
<keyword evidence="5" id="KW-1185">Reference proteome</keyword>
<evidence type="ECO:0000256" key="1">
    <source>
        <dbReference type="SAM" id="Coils"/>
    </source>
</evidence>
<reference evidence="4 5" key="1">
    <citation type="journal article" date="2025" name="Microbiol. Resour. Announc.">
        <title>Draft genome sequences for Neonectria magnoliae and Neonectria punicea, canker pathogens of Liriodendron tulipifera and Acer saccharum in West Virginia.</title>
        <authorList>
            <person name="Petronek H.M."/>
            <person name="Kasson M.T."/>
            <person name="Metheny A.M."/>
            <person name="Stauder C.M."/>
            <person name="Lovett B."/>
            <person name="Lynch S.C."/>
            <person name="Garnas J.R."/>
            <person name="Kasson L.R."/>
            <person name="Stajich J.E."/>
        </authorList>
    </citation>
    <scope>NUCLEOTIDE SEQUENCE [LARGE SCALE GENOMIC DNA]</scope>
    <source>
        <strain evidence="4 5">NRRL 64653</strain>
    </source>
</reference>
<organism evidence="4 5">
    <name type="scientific">Neonectria punicea</name>
    <dbReference type="NCBI Taxonomy" id="979145"/>
    <lineage>
        <taxon>Eukaryota</taxon>
        <taxon>Fungi</taxon>
        <taxon>Dikarya</taxon>
        <taxon>Ascomycota</taxon>
        <taxon>Pezizomycotina</taxon>
        <taxon>Sordariomycetes</taxon>
        <taxon>Hypocreomycetidae</taxon>
        <taxon>Hypocreales</taxon>
        <taxon>Nectriaceae</taxon>
        <taxon>Neonectria</taxon>
    </lineage>
</organism>
<dbReference type="Pfam" id="PF13460">
    <property type="entry name" value="NAD_binding_10"/>
    <property type="match status" value="1"/>
</dbReference>
<feature type="coiled-coil region" evidence="1">
    <location>
        <begin position="127"/>
        <end position="154"/>
    </location>
</feature>
<dbReference type="Gene3D" id="3.40.50.720">
    <property type="entry name" value="NAD(P)-binding Rossmann-like Domain"/>
    <property type="match status" value="1"/>
</dbReference>
<keyword evidence="2" id="KW-0732">Signal</keyword>
<feature type="chain" id="PRO_5046419993" description="NAD(P)-binding domain-containing protein" evidence="2">
    <location>
        <begin position="18"/>
        <end position="287"/>
    </location>
</feature>
<evidence type="ECO:0000256" key="2">
    <source>
        <dbReference type="SAM" id="SignalP"/>
    </source>
</evidence>
<evidence type="ECO:0000259" key="3">
    <source>
        <dbReference type="Pfam" id="PF13460"/>
    </source>
</evidence>
<dbReference type="InterPro" id="IPR016040">
    <property type="entry name" value="NAD(P)-bd_dom"/>
</dbReference>
<protein>
    <recommendedName>
        <fullName evidence="3">NAD(P)-binding domain-containing protein</fullName>
    </recommendedName>
</protein>
<evidence type="ECO:0000313" key="4">
    <source>
        <dbReference type="EMBL" id="KAK7415436.1"/>
    </source>
</evidence>
<keyword evidence="1" id="KW-0175">Coiled coil</keyword>
<comment type="caution">
    <text evidence="4">The sequence shown here is derived from an EMBL/GenBank/DDBJ whole genome shotgun (WGS) entry which is preliminary data.</text>
</comment>